<evidence type="ECO:0000256" key="10">
    <source>
        <dbReference type="ARBA" id="ARBA00023012"/>
    </source>
</evidence>
<dbReference type="SMART" id="SM00448">
    <property type="entry name" value="REC"/>
    <property type="match status" value="1"/>
</dbReference>
<organism evidence="17 18">
    <name type="scientific">Agaribacter marinus</name>
    <dbReference type="NCBI Taxonomy" id="1431249"/>
    <lineage>
        <taxon>Bacteria</taxon>
        <taxon>Pseudomonadati</taxon>
        <taxon>Pseudomonadota</taxon>
        <taxon>Gammaproteobacteria</taxon>
        <taxon>Alteromonadales</taxon>
        <taxon>Alteromonadaceae</taxon>
        <taxon>Agaribacter</taxon>
    </lineage>
</organism>
<dbReference type="InterPro" id="IPR001789">
    <property type="entry name" value="Sig_transdc_resp-reg_receiver"/>
</dbReference>
<dbReference type="Gene3D" id="3.30.565.10">
    <property type="entry name" value="Histidine kinase-like ATPase, C-terminal domain"/>
    <property type="match status" value="1"/>
</dbReference>
<comment type="subcellular location">
    <subcellularLocation>
        <location evidence="2">Cell membrane</location>
        <topology evidence="2">Multi-pass membrane protein</topology>
    </subcellularLocation>
</comment>
<evidence type="ECO:0000256" key="7">
    <source>
        <dbReference type="ARBA" id="ARBA00022741"/>
    </source>
</evidence>
<dbReference type="AlphaFoldDB" id="A0AA37T2F1"/>
<dbReference type="InterPro" id="IPR003594">
    <property type="entry name" value="HATPase_dom"/>
</dbReference>
<keyword evidence="11" id="KW-0472">Membrane</keyword>
<gene>
    <name evidence="17" type="ORF">GCM10007852_32040</name>
</gene>
<evidence type="ECO:0000313" key="17">
    <source>
        <dbReference type="EMBL" id="GLR72296.1"/>
    </source>
</evidence>
<evidence type="ECO:0000256" key="9">
    <source>
        <dbReference type="ARBA" id="ARBA00022989"/>
    </source>
</evidence>
<evidence type="ECO:0000256" key="1">
    <source>
        <dbReference type="ARBA" id="ARBA00000085"/>
    </source>
</evidence>
<dbReference type="Proteomes" id="UP001156601">
    <property type="component" value="Unassembled WGS sequence"/>
</dbReference>
<keyword evidence="8" id="KW-0067">ATP-binding</keyword>
<keyword evidence="4" id="KW-1003">Cell membrane</keyword>
<dbReference type="InterPro" id="IPR036641">
    <property type="entry name" value="HPT_dom_sf"/>
</dbReference>
<comment type="catalytic activity">
    <reaction evidence="1">
        <text>ATP + protein L-histidine = ADP + protein N-phospho-L-histidine.</text>
        <dbReference type="EC" id="2.7.13.3"/>
    </reaction>
</comment>
<dbReference type="InterPro" id="IPR004358">
    <property type="entry name" value="Sig_transdc_His_kin-like_C"/>
</dbReference>
<comment type="caution">
    <text evidence="17">The sequence shown here is derived from an EMBL/GenBank/DDBJ whole genome shotgun (WGS) entry which is preliminary data.</text>
</comment>
<dbReference type="Gene3D" id="1.20.120.160">
    <property type="entry name" value="HPT domain"/>
    <property type="match status" value="1"/>
</dbReference>
<dbReference type="CDD" id="cd16922">
    <property type="entry name" value="HATPase_EvgS-ArcB-TorS-like"/>
    <property type="match status" value="1"/>
</dbReference>
<evidence type="ECO:0000259" key="15">
    <source>
        <dbReference type="PROSITE" id="PS50110"/>
    </source>
</evidence>
<accession>A0AA37T2F1</accession>
<dbReference type="SMART" id="SM00387">
    <property type="entry name" value="HATPase_c"/>
    <property type="match status" value="1"/>
</dbReference>
<dbReference type="PANTHER" id="PTHR45339">
    <property type="entry name" value="HYBRID SIGNAL TRANSDUCTION HISTIDINE KINASE J"/>
    <property type="match status" value="1"/>
</dbReference>
<evidence type="ECO:0000256" key="13">
    <source>
        <dbReference type="PROSITE-ProRule" id="PRU00169"/>
    </source>
</evidence>
<dbReference type="PROSITE" id="PS50109">
    <property type="entry name" value="HIS_KIN"/>
    <property type="match status" value="1"/>
</dbReference>
<dbReference type="GO" id="GO:0005524">
    <property type="term" value="F:ATP binding"/>
    <property type="evidence" value="ECO:0007669"/>
    <property type="project" value="UniProtKB-KW"/>
</dbReference>
<dbReference type="Pfam" id="PF01627">
    <property type="entry name" value="Hpt"/>
    <property type="match status" value="1"/>
</dbReference>
<dbReference type="SMART" id="SM00388">
    <property type="entry name" value="HisKA"/>
    <property type="match status" value="1"/>
</dbReference>
<dbReference type="SUPFAM" id="SSF52172">
    <property type="entry name" value="CheY-like"/>
    <property type="match status" value="1"/>
</dbReference>
<evidence type="ECO:0000256" key="4">
    <source>
        <dbReference type="ARBA" id="ARBA00022475"/>
    </source>
</evidence>
<keyword evidence="6" id="KW-0812">Transmembrane</keyword>
<dbReference type="PANTHER" id="PTHR45339:SF1">
    <property type="entry name" value="HYBRID SIGNAL TRANSDUCTION HISTIDINE KINASE J"/>
    <property type="match status" value="1"/>
</dbReference>
<keyword evidence="10" id="KW-0902">Two-component regulatory system</keyword>
<evidence type="ECO:0000256" key="6">
    <source>
        <dbReference type="ARBA" id="ARBA00022692"/>
    </source>
</evidence>
<dbReference type="EC" id="2.7.13.3" evidence="3"/>
<protein>
    <recommendedName>
        <fullName evidence="3">histidine kinase</fullName>
        <ecNumber evidence="3">2.7.13.3</ecNumber>
    </recommendedName>
</protein>
<dbReference type="Pfam" id="PF00072">
    <property type="entry name" value="Response_reg"/>
    <property type="match status" value="1"/>
</dbReference>
<dbReference type="SUPFAM" id="SSF47384">
    <property type="entry name" value="Homodimeric domain of signal transducing histidine kinase"/>
    <property type="match status" value="1"/>
</dbReference>
<evidence type="ECO:0000256" key="3">
    <source>
        <dbReference type="ARBA" id="ARBA00012438"/>
    </source>
</evidence>
<dbReference type="GO" id="GO:0000155">
    <property type="term" value="F:phosphorelay sensor kinase activity"/>
    <property type="evidence" value="ECO:0007669"/>
    <property type="project" value="InterPro"/>
</dbReference>
<evidence type="ECO:0000313" key="18">
    <source>
        <dbReference type="Proteomes" id="UP001156601"/>
    </source>
</evidence>
<sequence length="676" mass="76286">MYAIVDKNQYELKLEVTQAKADAENNFFIIEEQNVHLDIARKDAVKASEVKSQFLANMSHEIRTPLNSIVGFSKELEAGNNPAERDEHVKIINSAATDLLTIVNDILDFSKMEAGQLTLNQRPFSPKELFEDIAATMSKTAHLKQLEFLYDVGDLPNLLLGDSFKVKQLLTNLISNALKFTNYGFVGLSVKVLETSDEQAILEMQVKDSGIGISQDDINKIFKAFHQLDDDLNRSYQGTGLGLVICQELAHMMDGKVEVTSTPTVGSKFTITIPFKVEDEAYGSEHLSSFVKKNAVVIDKWGESRRSIVKQLLLAGFDVASFETLKIAVQHVHSNTYVFMTLPQKYINFRAKWLNELSMVNPAAITLLYSGPVPSSQLFGHVNTLPYMLRLPLTARKLEFLEGPSSKTHQSNARPSVINLPPVRMLAVDDMELNLRLIETWLKNSPVTLDLAYDGPSAIQKCEQIEYDIILMDIQMPNMDGIQTSKHIRKTTYNIGTPIVAVTAHALSEEKQNFLNNGLDDFLSKPIKLPELVRIVNQWCEDTHVPKQTLNEEVVEICELSQDSIDWRLAVSRSNNSENLAISFMDEFVEHLKIQLSILEPLKGQESNEQLLANIHKLHGACCYTGVPKLQTYCHDLEVLLKQSPQLSHDDQTSELLMEIQHIVNEWPKRKLRICR</sequence>
<dbReference type="Gene3D" id="3.40.50.2300">
    <property type="match status" value="1"/>
</dbReference>
<dbReference type="Pfam" id="PF02518">
    <property type="entry name" value="HATPase_c"/>
    <property type="match status" value="1"/>
</dbReference>
<dbReference type="SUPFAM" id="SSF55874">
    <property type="entry name" value="ATPase domain of HSP90 chaperone/DNA topoisomerase II/histidine kinase"/>
    <property type="match status" value="1"/>
</dbReference>
<feature type="domain" description="HPt" evidence="16">
    <location>
        <begin position="577"/>
        <end position="667"/>
    </location>
</feature>
<keyword evidence="5 13" id="KW-0597">Phosphoprotein</keyword>
<feature type="domain" description="Response regulatory" evidence="15">
    <location>
        <begin position="424"/>
        <end position="540"/>
    </location>
</feature>
<dbReference type="EMBL" id="BSOT01000009">
    <property type="protein sequence ID" value="GLR72296.1"/>
    <property type="molecule type" value="Genomic_DNA"/>
</dbReference>
<dbReference type="InterPro" id="IPR008207">
    <property type="entry name" value="Sig_transdc_His_kin_Hpt_dom"/>
</dbReference>
<keyword evidence="9" id="KW-1133">Transmembrane helix</keyword>
<dbReference type="PROSITE" id="PS50110">
    <property type="entry name" value="RESPONSE_REGULATORY"/>
    <property type="match status" value="1"/>
</dbReference>
<evidence type="ECO:0000256" key="12">
    <source>
        <dbReference type="PROSITE-ProRule" id="PRU00110"/>
    </source>
</evidence>
<dbReference type="InterPro" id="IPR003661">
    <property type="entry name" value="HisK_dim/P_dom"/>
</dbReference>
<evidence type="ECO:0000256" key="11">
    <source>
        <dbReference type="ARBA" id="ARBA00023136"/>
    </source>
</evidence>
<dbReference type="Pfam" id="PF00512">
    <property type="entry name" value="HisKA"/>
    <property type="match status" value="1"/>
</dbReference>
<reference evidence="17" key="2">
    <citation type="submission" date="2023-01" db="EMBL/GenBank/DDBJ databases">
        <title>Draft genome sequence of Agaribacter marinus strain NBRC 110023.</title>
        <authorList>
            <person name="Sun Q."/>
            <person name="Mori K."/>
        </authorList>
    </citation>
    <scope>NUCLEOTIDE SEQUENCE</scope>
    <source>
        <strain evidence="17">NBRC 110023</strain>
    </source>
</reference>
<dbReference type="InterPro" id="IPR011006">
    <property type="entry name" value="CheY-like_superfamily"/>
</dbReference>
<keyword evidence="7" id="KW-0547">Nucleotide-binding</keyword>
<feature type="modified residue" description="Phosphohistidine" evidence="12">
    <location>
        <position position="616"/>
    </location>
</feature>
<evidence type="ECO:0000256" key="8">
    <source>
        <dbReference type="ARBA" id="ARBA00022840"/>
    </source>
</evidence>
<feature type="domain" description="Histidine kinase" evidence="14">
    <location>
        <begin position="57"/>
        <end position="277"/>
    </location>
</feature>
<dbReference type="FunFam" id="3.30.565.10:FF:000010">
    <property type="entry name" value="Sensor histidine kinase RcsC"/>
    <property type="match status" value="1"/>
</dbReference>
<reference evidence="17" key="1">
    <citation type="journal article" date="2014" name="Int. J. Syst. Evol. Microbiol.">
        <title>Complete genome sequence of Corynebacterium casei LMG S-19264T (=DSM 44701T), isolated from a smear-ripened cheese.</title>
        <authorList>
            <consortium name="US DOE Joint Genome Institute (JGI-PGF)"/>
            <person name="Walter F."/>
            <person name="Albersmeier A."/>
            <person name="Kalinowski J."/>
            <person name="Ruckert C."/>
        </authorList>
    </citation>
    <scope>NUCLEOTIDE SEQUENCE</scope>
    <source>
        <strain evidence="17">NBRC 110023</strain>
    </source>
</reference>
<dbReference type="PRINTS" id="PR00344">
    <property type="entry name" value="BCTRLSENSOR"/>
</dbReference>
<dbReference type="InterPro" id="IPR036097">
    <property type="entry name" value="HisK_dim/P_sf"/>
</dbReference>
<evidence type="ECO:0000259" key="14">
    <source>
        <dbReference type="PROSITE" id="PS50109"/>
    </source>
</evidence>
<evidence type="ECO:0000259" key="16">
    <source>
        <dbReference type="PROSITE" id="PS50894"/>
    </source>
</evidence>
<dbReference type="CDD" id="cd17546">
    <property type="entry name" value="REC_hyHK_CKI1_RcsC-like"/>
    <property type="match status" value="1"/>
</dbReference>
<dbReference type="GO" id="GO:0005886">
    <property type="term" value="C:plasma membrane"/>
    <property type="evidence" value="ECO:0007669"/>
    <property type="project" value="UniProtKB-SubCell"/>
</dbReference>
<dbReference type="CDD" id="cd00082">
    <property type="entry name" value="HisKA"/>
    <property type="match status" value="1"/>
</dbReference>
<feature type="modified residue" description="4-aspartylphosphate" evidence="13">
    <location>
        <position position="473"/>
    </location>
</feature>
<dbReference type="PROSITE" id="PS50894">
    <property type="entry name" value="HPT"/>
    <property type="match status" value="1"/>
</dbReference>
<evidence type="ECO:0000256" key="2">
    <source>
        <dbReference type="ARBA" id="ARBA00004651"/>
    </source>
</evidence>
<proteinExistence type="predicted"/>
<name>A0AA37T2F1_9ALTE</name>
<dbReference type="Gene3D" id="1.10.287.130">
    <property type="match status" value="1"/>
</dbReference>
<keyword evidence="18" id="KW-1185">Reference proteome</keyword>
<dbReference type="InterPro" id="IPR036890">
    <property type="entry name" value="HATPase_C_sf"/>
</dbReference>
<dbReference type="InterPro" id="IPR005467">
    <property type="entry name" value="His_kinase_dom"/>
</dbReference>
<dbReference type="SUPFAM" id="SSF47226">
    <property type="entry name" value="Histidine-containing phosphotransfer domain, HPT domain"/>
    <property type="match status" value="1"/>
</dbReference>
<evidence type="ECO:0000256" key="5">
    <source>
        <dbReference type="ARBA" id="ARBA00022553"/>
    </source>
</evidence>